<keyword evidence="4" id="KW-1185">Reference proteome</keyword>
<organism evidence="3 4">
    <name type="scientific">Lophiostoma macrostomum CBS 122681</name>
    <dbReference type="NCBI Taxonomy" id="1314788"/>
    <lineage>
        <taxon>Eukaryota</taxon>
        <taxon>Fungi</taxon>
        <taxon>Dikarya</taxon>
        <taxon>Ascomycota</taxon>
        <taxon>Pezizomycotina</taxon>
        <taxon>Dothideomycetes</taxon>
        <taxon>Pleosporomycetidae</taxon>
        <taxon>Pleosporales</taxon>
        <taxon>Lophiostomataceae</taxon>
        <taxon>Lophiostoma</taxon>
    </lineage>
</organism>
<dbReference type="PANTHER" id="PTHR33112:SF9">
    <property type="entry name" value="HETEROKARYON INCOMPATIBILITY DOMAIN-CONTAINING PROTEIN"/>
    <property type="match status" value="1"/>
</dbReference>
<dbReference type="EMBL" id="MU004606">
    <property type="protein sequence ID" value="KAF2647556.1"/>
    <property type="molecule type" value="Genomic_DNA"/>
</dbReference>
<evidence type="ECO:0000256" key="1">
    <source>
        <dbReference type="SAM" id="MobiDB-lite"/>
    </source>
</evidence>
<dbReference type="OrthoDB" id="5362512at2759"/>
<feature type="non-terminal residue" evidence="3">
    <location>
        <position position="1"/>
    </location>
</feature>
<accession>A0A6A6SIE0</accession>
<dbReference type="Pfam" id="PF06985">
    <property type="entry name" value="HET"/>
    <property type="match status" value="1"/>
</dbReference>
<evidence type="ECO:0000259" key="2">
    <source>
        <dbReference type="Pfam" id="PF06985"/>
    </source>
</evidence>
<dbReference type="Proteomes" id="UP000799324">
    <property type="component" value="Unassembled WGS sequence"/>
</dbReference>
<gene>
    <name evidence="3" type="ORF">K491DRAFT_549884</name>
</gene>
<evidence type="ECO:0000313" key="3">
    <source>
        <dbReference type="EMBL" id="KAF2647556.1"/>
    </source>
</evidence>
<dbReference type="AlphaFoldDB" id="A0A6A6SIE0"/>
<feature type="region of interest" description="Disordered" evidence="1">
    <location>
        <begin position="325"/>
        <end position="347"/>
    </location>
</feature>
<feature type="domain" description="Heterokaryon incompatibility" evidence="2">
    <location>
        <begin position="51"/>
        <end position="211"/>
    </location>
</feature>
<dbReference type="PANTHER" id="PTHR33112">
    <property type="entry name" value="DOMAIN PROTEIN, PUTATIVE-RELATED"/>
    <property type="match status" value="1"/>
</dbReference>
<reference evidence="3" key="1">
    <citation type="journal article" date="2020" name="Stud. Mycol.">
        <title>101 Dothideomycetes genomes: a test case for predicting lifestyles and emergence of pathogens.</title>
        <authorList>
            <person name="Haridas S."/>
            <person name="Albert R."/>
            <person name="Binder M."/>
            <person name="Bloem J."/>
            <person name="Labutti K."/>
            <person name="Salamov A."/>
            <person name="Andreopoulos B."/>
            <person name="Baker S."/>
            <person name="Barry K."/>
            <person name="Bills G."/>
            <person name="Bluhm B."/>
            <person name="Cannon C."/>
            <person name="Castanera R."/>
            <person name="Culley D."/>
            <person name="Daum C."/>
            <person name="Ezra D."/>
            <person name="Gonzalez J."/>
            <person name="Henrissat B."/>
            <person name="Kuo A."/>
            <person name="Liang C."/>
            <person name="Lipzen A."/>
            <person name="Lutzoni F."/>
            <person name="Magnuson J."/>
            <person name="Mondo S."/>
            <person name="Nolan M."/>
            <person name="Ohm R."/>
            <person name="Pangilinan J."/>
            <person name="Park H.-J."/>
            <person name="Ramirez L."/>
            <person name="Alfaro M."/>
            <person name="Sun H."/>
            <person name="Tritt A."/>
            <person name="Yoshinaga Y."/>
            <person name="Zwiers L.-H."/>
            <person name="Turgeon B."/>
            <person name="Goodwin S."/>
            <person name="Spatafora J."/>
            <person name="Crous P."/>
            <person name="Grigoriev I."/>
        </authorList>
    </citation>
    <scope>NUCLEOTIDE SEQUENCE</scope>
    <source>
        <strain evidence="3">CBS 122681</strain>
    </source>
</reference>
<proteinExistence type="predicted"/>
<protein>
    <submittedName>
        <fullName evidence="3">HET-domain-containing protein</fullName>
    </submittedName>
</protein>
<dbReference type="InterPro" id="IPR010730">
    <property type="entry name" value="HET"/>
</dbReference>
<name>A0A6A6SIE0_9PLEO</name>
<sequence>LRGWMEHCVRQHPCMQTEPPMLPKRVLHVGSPLYGWKIKLQISSCNARGQYAALSHCWGRKQIIKTTRRTLADRMSGIPWDSLPKTFQDAITMARGLGLEYLWIDSLCILQDDVNDWDIQFSLMASIYREATLLIAATASEDGDGGCFPPCAGKIEFLGRDAGQTPFSVFARRTTGHQGFHYHNHSRGYKPTTDNKINQFPLLSRAWAFQEHILARTIVHCLDEELVWECLNCSQCECGMLTPPNHLQDRRRLALRDLSQGGFLGDTWDWIVRDYSRKEMTFAKDKLPALSAFAKRVGDSSKDTYLAGLWRSDLLRTLTWACDGTKTSSSSEPDKSAPFWSWASTTG</sequence>
<evidence type="ECO:0000313" key="4">
    <source>
        <dbReference type="Proteomes" id="UP000799324"/>
    </source>
</evidence>
<feature type="non-terminal residue" evidence="3">
    <location>
        <position position="347"/>
    </location>
</feature>